<dbReference type="Pfam" id="PF02518">
    <property type="entry name" value="HATPase_c"/>
    <property type="match status" value="1"/>
</dbReference>
<evidence type="ECO:0000256" key="2">
    <source>
        <dbReference type="ARBA" id="ARBA00012438"/>
    </source>
</evidence>
<dbReference type="InterPro" id="IPR036890">
    <property type="entry name" value="HATPase_C_sf"/>
</dbReference>
<comment type="catalytic activity">
    <reaction evidence="1">
        <text>ATP + protein L-histidine = ADP + protein N-phospho-L-histidine.</text>
        <dbReference type="EC" id="2.7.13.3"/>
    </reaction>
</comment>
<evidence type="ECO:0000256" key="6">
    <source>
        <dbReference type="ARBA" id="ARBA00022777"/>
    </source>
</evidence>
<evidence type="ECO:0000256" key="3">
    <source>
        <dbReference type="ARBA" id="ARBA00022553"/>
    </source>
</evidence>
<dbReference type="Proteomes" id="UP000783037">
    <property type="component" value="Unassembled WGS sequence"/>
</dbReference>
<dbReference type="PANTHER" id="PTHR41523">
    <property type="entry name" value="TWO-COMPONENT SYSTEM SENSOR PROTEIN"/>
    <property type="match status" value="1"/>
</dbReference>
<protein>
    <recommendedName>
        <fullName evidence="2">histidine kinase</fullName>
        <ecNumber evidence="2">2.7.13.3</ecNumber>
    </recommendedName>
</protein>
<dbReference type="Pfam" id="PF07568">
    <property type="entry name" value="HisKA_2"/>
    <property type="match status" value="1"/>
</dbReference>
<dbReference type="AlphaFoldDB" id="A0A8T3VBU0"/>
<dbReference type="GO" id="GO:0004673">
    <property type="term" value="F:protein histidine kinase activity"/>
    <property type="evidence" value="ECO:0007669"/>
    <property type="project" value="UniProtKB-EC"/>
</dbReference>
<dbReference type="InterPro" id="IPR011495">
    <property type="entry name" value="Sig_transdc_His_kin_sub2_dim/P"/>
</dbReference>
<feature type="domain" description="Histidine kinase/HSP90-like ATPase" evidence="8">
    <location>
        <begin position="528"/>
        <end position="626"/>
    </location>
</feature>
<proteinExistence type="predicted"/>
<sequence>MSSTRNEVKAMRIERTYRQLEDTEEVHIYDITEEELFREVPQEYDMFYTPFEKTLNYLNNDLDILVPIDEGNDFIIHRLGLNAFTKRKINQNEISGRLLSKVSPGFYQVLKDTLKEVYETHETKQMRFNYHFDGKLARFSNVKVVYDMEKIILISENRDNRGTNLSMIDDGKYGEKANLIEYFSQTGSYYKINDRYSWTQGVYNIINRAREPNDEYYNIIFDLVIAEDKPLVKKLLNELDHGRAHYETIIRIKTHEGILKYIEANLYSKFDEEGHLLSRYGMFKDVSTDSTRKMTRPVDFLLRGFDNSKKLALLIDPLSIKHYEFSEGFFYIVEENPETYRHSIKIIDNIVEESIKEKIMQLVRGERDELIDRLTYNVHGDENNQKIAEIYIERFEYGETAHSIGFLTDVTEERRKQQELIEANEHKTILIKEVHHRIKNNLQVLNSFLNLEKRAYKNQPDVIIDHMQSRLSSLAILHEKTYNTSDFKNINLKEYIVDQDAQLRSLIGMRDGIIFESEVDSDLNLSIDIITPLLLIIDELTMNAIKHAFPDKTTSNKISKKITKLDDDTAELIFQDNGVGIDDPSSITKNLGCVIIKNLTKQLDGKIELLQNGQGTGYRLTFPIIMEHTIEV</sequence>
<gene>
    <name evidence="9" type="ORF">E7Z79_03140</name>
</gene>
<reference evidence="9" key="1">
    <citation type="submission" date="2019-04" db="EMBL/GenBank/DDBJ databases">
        <title>Evolution of Biomass-Degrading Anaerobic Consortia Revealed by Metagenomics.</title>
        <authorList>
            <person name="Peng X."/>
        </authorList>
    </citation>
    <scope>NUCLEOTIDE SEQUENCE</scope>
    <source>
        <strain evidence="9">SIG18</strain>
    </source>
</reference>
<evidence type="ECO:0000256" key="1">
    <source>
        <dbReference type="ARBA" id="ARBA00000085"/>
    </source>
</evidence>
<keyword evidence="4" id="KW-0808">Transferase</keyword>
<name>A0A8T3VBU0_9EURY</name>
<keyword evidence="5" id="KW-0547">Nucleotide-binding</keyword>
<keyword evidence="3" id="KW-0597">Phosphoprotein</keyword>
<comment type="caution">
    <text evidence="9">The sequence shown here is derived from an EMBL/GenBank/DDBJ whole genome shotgun (WGS) entry which is preliminary data.</text>
</comment>
<dbReference type="EC" id="2.7.13.3" evidence="2"/>
<evidence type="ECO:0000259" key="8">
    <source>
        <dbReference type="SMART" id="SM00387"/>
    </source>
</evidence>
<dbReference type="EMBL" id="SUTK01000009">
    <property type="protein sequence ID" value="MBE6501417.1"/>
    <property type="molecule type" value="Genomic_DNA"/>
</dbReference>
<dbReference type="Gene3D" id="3.30.450.20">
    <property type="entry name" value="PAS domain"/>
    <property type="match status" value="2"/>
</dbReference>
<dbReference type="Gene3D" id="3.30.565.10">
    <property type="entry name" value="Histidine kinase-like ATPase, C-terminal domain"/>
    <property type="match status" value="1"/>
</dbReference>
<evidence type="ECO:0000256" key="7">
    <source>
        <dbReference type="ARBA" id="ARBA00022840"/>
    </source>
</evidence>
<dbReference type="SMART" id="SM00387">
    <property type="entry name" value="HATPase_c"/>
    <property type="match status" value="1"/>
</dbReference>
<dbReference type="PANTHER" id="PTHR41523:SF8">
    <property type="entry name" value="ETHYLENE RESPONSE SENSOR PROTEIN"/>
    <property type="match status" value="1"/>
</dbReference>
<organism evidence="9 10">
    <name type="scientific">Methanobrevibacter thaueri</name>
    <dbReference type="NCBI Taxonomy" id="190975"/>
    <lineage>
        <taxon>Archaea</taxon>
        <taxon>Methanobacteriati</taxon>
        <taxon>Methanobacteriota</taxon>
        <taxon>Methanomada group</taxon>
        <taxon>Methanobacteria</taxon>
        <taxon>Methanobacteriales</taxon>
        <taxon>Methanobacteriaceae</taxon>
        <taxon>Methanobrevibacter</taxon>
    </lineage>
</organism>
<accession>A0A8T3VBU0</accession>
<keyword evidence="7" id="KW-0067">ATP-binding</keyword>
<evidence type="ECO:0000256" key="4">
    <source>
        <dbReference type="ARBA" id="ARBA00022679"/>
    </source>
</evidence>
<dbReference type="GO" id="GO:0005524">
    <property type="term" value="F:ATP binding"/>
    <property type="evidence" value="ECO:0007669"/>
    <property type="project" value="UniProtKB-KW"/>
</dbReference>
<evidence type="ECO:0000313" key="10">
    <source>
        <dbReference type="Proteomes" id="UP000783037"/>
    </source>
</evidence>
<dbReference type="SUPFAM" id="SSF55874">
    <property type="entry name" value="ATPase domain of HSP90 chaperone/DNA topoisomerase II/histidine kinase"/>
    <property type="match status" value="1"/>
</dbReference>
<evidence type="ECO:0000256" key="5">
    <source>
        <dbReference type="ARBA" id="ARBA00022741"/>
    </source>
</evidence>
<keyword evidence="6 9" id="KW-0418">Kinase</keyword>
<evidence type="ECO:0000313" key="9">
    <source>
        <dbReference type="EMBL" id="MBE6501417.1"/>
    </source>
</evidence>
<dbReference type="InterPro" id="IPR003594">
    <property type="entry name" value="HATPase_dom"/>
</dbReference>